<evidence type="ECO:0000313" key="2">
    <source>
        <dbReference type="EMBL" id="PFX16874.1"/>
    </source>
</evidence>
<dbReference type="AlphaFoldDB" id="A0A2B4RES0"/>
<organism evidence="2 3">
    <name type="scientific">Stylophora pistillata</name>
    <name type="common">Smooth cauliflower coral</name>
    <dbReference type="NCBI Taxonomy" id="50429"/>
    <lineage>
        <taxon>Eukaryota</taxon>
        <taxon>Metazoa</taxon>
        <taxon>Cnidaria</taxon>
        <taxon>Anthozoa</taxon>
        <taxon>Hexacorallia</taxon>
        <taxon>Scleractinia</taxon>
        <taxon>Astrocoeniina</taxon>
        <taxon>Pocilloporidae</taxon>
        <taxon>Stylophora</taxon>
    </lineage>
</organism>
<sequence length="266" mass="28791">MTPNLQDMEMGVLHKILGRPSKIAMRYRRRKRKVYAAPDKAGHLARVCPNPWGASPVVEVPEVDPPLVTARSEVVDGRVEAHPANSTAAVEGDGEEDKNVEASGLEFAMDEGCEREGKLDENVESCKVDIGEESCEEDYSDSKASDERFASLDEVDEASSLTKQSNSIVASNSNVEAVAAVAGVINNSPLNKVNSNVVINNSSTNEVNKNVLPKWVIQSNAAIAEASKRHARKDILAPSTQPAAGKHSATKKNRSTPYRFWHSNDG</sequence>
<evidence type="ECO:0000256" key="1">
    <source>
        <dbReference type="SAM" id="MobiDB-lite"/>
    </source>
</evidence>
<protein>
    <submittedName>
        <fullName evidence="2">Uncharacterized protein</fullName>
    </submittedName>
</protein>
<name>A0A2B4RES0_STYPI</name>
<reference evidence="3" key="1">
    <citation type="journal article" date="2017" name="bioRxiv">
        <title>Comparative analysis of the genomes of Stylophora pistillata and Acropora digitifera provides evidence for extensive differences between species of corals.</title>
        <authorList>
            <person name="Voolstra C.R."/>
            <person name="Li Y."/>
            <person name="Liew Y.J."/>
            <person name="Baumgarten S."/>
            <person name="Zoccola D."/>
            <person name="Flot J.-F."/>
            <person name="Tambutte S."/>
            <person name="Allemand D."/>
            <person name="Aranda M."/>
        </authorList>
    </citation>
    <scope>NUCLEOTIDE SEQUENCE [LARGE SCALE GENOMIC DNA]</scope>
</reference>
<feature type="region of interest" description="Disordered" evidence="1">
    <location>
        <begin position="227"/>
        <end position="266"/>
    </location>
</feature>
<comment type="caution">
    <text evidence="2">The sequence shown here is derived from an EMBL/GenBank/DDBJ whole genome shotgun (WGS) entry which is preliminary data.</text>
</comment>
<gene>
    <name evidence="2" type="ORF">AWC38_SpisGene18828</name>
</gene>
<keyword evidence="3" id="KW-1185">Reference proteome</keyword>
<dbReference type="EMBL" id="LSMT01000512">
    <property type="protein sequence ID" value="PFX16874.1"/>
    <property type="molecule type" value="Genomic_DNA"/>
</dbReference>
<evidence type="ECO:0000313" key="3">
    <source>
        <dbReference type="Proteomes" id="UP000225706"/>
    </source>
</evidence>
<proteinExistence type="predicted"/>
<accession>A0A2B4RES0</accession>
<dbReference type="Proteomes" id="UP000225706">
    <property type="component" value="Unassembled WGS sequence"/>
</dbReference>